<gene>
    <name evidence="1" type="ORF">ABIH81_26335</name>
</gene>
<dbReference type="Gene3D" id="3.10.129.10">
    <property type="entry name" value="Hotdog Thioesterase"/>
    <property type="match status" value="1"/>
</dbReference>
<reference evidence="1" key="1">
    <citation type="submission" date="2024-06" db="EMBL/GenBank/DDBJ databases">
        <title>Micromonospora sp. strain HUAS YX12 genome sequences.</title>
        <authorList>
            <person name="Mo P."/>
        </authorList>
    </citation>
    <scope>NUCLEOTIDE SEQUENCE</scope>
    <source>
        <strain evidence="1">HUAS YX12</strain>
    </source>
</reference>
<keyword evidence="1" id="KW-0378">Hydrolase</keyword>
<dbReference type="AlphaFoldDB" id="A0AAU7QZF4"/>
<name>A0AAU7QZF4_9ACTN</name>
<sequence length="152" mass="16948">MSAPVYRYRHRVTFDETNLVGNVYFAHYAHWQGHCREHFLAEQAPSVLAALSDGLALVTVSMSVEFYAESHAFDTVEIEMSLVELNGNRITMGFDYRRVRTDGAPGELIARGRQTVAVMERVDGRLQPAPVPADLAAALAVYRRPAAGVWVR</sequence>
<dbReference type="EMBL" id="CP157974">
    <property type="protein sequence ID" value="XBT81135.1"/>
    <property type="molecule type" value="Genomic_DNA"/>
</dbReference>
<organism evidence="1">
    <name type="scientific">Micromonospora sp. HUAS YX12</name>
    <dbReference type="NCBI Taxonomy" id="3156396"/>
    <lineage>
        <taxon>Bacteria</taxon>
        <taxon>Bacillati</taxon>
        <taxon>Actinomycetota</taxon>
        <taxon>Actinomycetes</taxon>
        <taxon>Micromonosporales</taxon>
        <taxon>Micromonosporaceae</taxon>
        <taxon>Micromonospora</taxon>
    </lineage>
</organism>
<proteinExistence type="predicted"/>
<dbReference type="InterPro" id="IPR029069">
    <property type="entry name" value="HotDog_dom_sf"/>
</dbReference>
<dbReference type="GO" id="GO:0016787">
    <property type="term" value="F:hydrolase activity"/>
    <property type="evidence" value="ECO:0007669"/>
    <property type="project" value="UniProtKB-KW"/>
</dbReference>
<accession>A0AAU7QZF4</accession>
<dbReference type="EC" id="3.1.2.-" evidence="1"/>
<protein>
    <submittedName>
        <fullName evidence="1">Acyl-CoA thioesterase</fullName>
        <ecNumber evidence="1">3.1.2.-</ecNumber>
    </submittedName>
</protein>
<dbReference type="Pfam" id="PF13279">
    <property type="entry name" value="4HBT_2"/>
    <property type="match status" value="1"/>
</dbReference>
<dbReference type="SUPFAM" id="SSF54637">
    <property type="entry name" value="Thioesterase/thiol ester dehydrase-isomerase"/>
    <property type="match status" value="1"/>
</dbReference>
<dbReference type="CDD" id="cd00586">
    <property type="entry name" value="4HBT"/>
    <property type="match status" value="1"/>
</dbReference>
<dbReference type="RefSeq" id="WP_349877553.1">
    <property type="nucleotide sequence ID" value="NZ_CP157974.1"/>
</dbReference>
<evidence type="ECO:0000313" key="1">
    <source>
        <dbReference type="EMBL" id="XBT81135.1"/>
    </source>
</evidence>